<dbReference type="Gene3D" id="3.40.50.1820">
    <property type="entry name" value="alpha/beta hydrolase"/>
    <property type="match status" value="1"/>
</dbReference>
<protein>
    <submittedName>
        <fullName evidence="4">Alpha/beta hydrolase</fullName>
    </submittedName>
</protein>
<sequence length="309" mass="32241">MTPGTTPLSRGARTDVTFLSGGVNCAAWFYPAVGASPAPVVVMGHGIGGTKDSGLDPYARALQAAGFAVFAFDYRGFGESAGTPRQHVCMHDQISDYDAACAAAARQPGVDPAAIVLWGVSQSGGHVFDVASRRSDIAAVIAVVPMVNGPAAARHALPLHTPRSLLRSTTTGWRSSARQLMGKSPATIPIVAQPGGFGALTAPGYYEAATALAGPSWRNEIDATIGTQLAAYRPGRHAKLITAPVLVQIADLDQAAPPHAAAKAAFAARAEVRHYPCDHFDVFAGVAGNNWFHRCAAHQVDFLRRRLGA</sequence>
<evidence type="ECO:0000313" key="4">
    <source>
        <dbReference type="EMBL" id="GAA3040345.1"/>
    </source>
</evidence>
<feature type="domain" description="Serine aminopeptidase S33" evidence="3">
    <location>
        <begin position="36"/>
        <end position="152"/>
    </location>
</feature>
<dbReference type="PANTHER" id="PTHR22946:SF9">
    <property type="entry name" value="POLYKETIDE TRANSFERASE AF380"/>
    <property type="match status" value="1"/>
</dbReference>
<evidence type="ECO:0000313" key="5">
    <source>
        <dbReference type="Proteomes" id="UP001501035"/>
    </source>
</evidence>
<keyword evidence="2 4" id="KW-0378">Hydrolase</keyword>
<dbReference type="Proteomes" id="UP001501035">
    <property type="component" value="Unassembled WGS sequence"/>
</dbReference>
<comment type="caution">
    <text evidence="4">The sequence shown here is derived from an EMBL/GenBank/DDBJ whole genome shotgun (WGS) entry which is preliminary data.</text>
</comment>
<dbReference type="InterPro" id="IPR029058">
    <property type="entry name" value="AB_hydrolase_fold"/>
</dbReference>
<dbReference type="RefSeq" id="WP_290707426.1">
    <property type="nucleotide sequence ID" value="NZ_BAAAVS010000025.1"/>
</dbReference>
<dbReference type="SUPFAM" id="SSF53474">
    <property type="entry name" value="alpha/beta-Hydrolases"/>
    <property type="match status" value="1"/>
</dbReference>
<evidence type="ECO:0000256" key="2">
    <source>
        <dbReference type="ARBA" id="ARBA00022801"/>
    </source>
</evidence>
<dbReference type="Pfam" id="PF12146">
    <property type="entry name" value="Hydrolase_4"/>
    <property type="match status" value="1"/>
</dbReference>
<accession>A0ABP6LH91</accession>
<comment type="similarity">
    <text evidence="1">Belongs to the AB hydrolase superfamily.</text>
</comment>
<organism evidence="4 5">
    <name type="scientific">Gordonia defluvii</name>
    <dbReference type="NCBI Taxonomy" id="283718"/>
    <lineage>
        <taxon>Bacteria</taxon>
        <taxon>Bacillati</taxon>
        <taxon>Actinomycetota</taxon>
        <taxon>Actinomycetes</taxon>
        <taxon>Mycobacteriales</taxon>
        <taxon>Gordoniaceae</taxon>
        <taxon>Gordonia</taxon>
    </lineage>
</organism>
<dbReference type="InterPro" id="IPR050261">
    <property type="entry name" value="FrsA_esterase"/>
</dbReference>
<gene>
    <name evidence="4" type="ORF">GCM10010528_21010</name>
</gene>
<evidence type="ECO:0000259" key="3">
    <source>
        <dbReference type="Pfam" id="PF12146"/>
    </source>
</evidence>
<dbReference type="EMBL" id="BAAAVS010000025">
    <property type="protein sequence ID" value="GAA3040345.1"/>
    <property type="molecule type" value="Genomic_DNA"/>
</dbReference>
<keyword evidence="5" id="KW-1185">Reference proteome</keyword>
<name>A0ABP6LH91_9ACTN</name>
<dbReference type="InterPro" id="IPR022742">
    <property type="entry name" value="Hydrolase_4"/>
</dbReference>
<evidence type="ECO:0000256" key="1">
    <source>
        <dbReference type="ARBA" id="ARBA00008645"/>
    </source>
</evidence>
<dbReference type="GO" id="GO:0016787">
    <property type="term" value="F:hydrolase activity"/>
    <property type="evidence" value="ECO:0007669"/>
    <property type="project" value="UniProtKB-KW"/>
</dbReference>
<dbReference type="PANTHER" id="PTHR22946">
    <property type="entry name" value="DIENELACTONE HYDROLASE DOMAIN-CONTAINING PROTEIN-RELATED"/>
    <property type="match status" value="1"/>
</dbReference>
<reference evidence="5" key="1">
    <citation type="journal article" date="2019" name="Int. J. Syst. Evol. Microbiol.">
        <title>The Global Catalogue of Microorganisms (GCM) 10K type strain sequencing project: providing services to taxonomists for standard genome sequencing and annotation.</title>
        <authorList>
            <consortium name="The Broad Institute Genomics Platform"/>
            <consortium name="The Broad Institute Genome Sequencing Center for Infectious Disease"/>
            <person name="Wu L."/>
            <person name="Ma J."/>
        </authorList>
    </citation>
    <scope>NUCLEOTIDE SEQUENCE [LARGE SCALE GENOMIC DNA]</scope>
    <source>
        <strain evidence="5">JCM 14234</strain>
    </source>
</reference>
<proteinExistence type="inferred from homology"/>